<dbReference type="PhylomeDB" id="B6QJE0"/>
<dbReference type="PANTHER" id="PTHR31569">
    <property type="entry name" value="SWIM-TYPE DOMAIN-CONTAINING PROTEIN"/>
    <property type="match status" value="1"/>
</dbReference>
<dbReference type="EMBL" id="DS995902">
    <property type="protein sequence ID" value="EEA22455.1"/>
    <property type="molecule type" value="Genomic_DNA"/>
</dbReference>
<feature type="region of interest" description="Disordered" evidence="1">
    <location>
        <begin position="660"/>
        <end position="693"/>
    </location>
</feature>
<evidence type="ECO:0000259" key="2">
    <source>
        <dbReference type="Pfam" id="PF10551"/>
    </source>
</evidence>
<keyword evidence="4" id="KW-1185">Reference proteome</keyword>
<sequence length="871" mass="97671">MEQVPTLISPLDTTDSILTSTVNVLEGFSSDILPPEGDFNSRNAVFDYVNSWAKPRGYAFTTGKFSKTSNGRVKVFFACDRNKPPPSPSSNRKRRTSSQCTNCLFSVVAKESLDGTTWALRHRPDAKFCEHNHPPSTEPSVHRAHRQLPDEEVNIIADLTTAGVPPREIRTYIRQTSNALTTQQDVYNLAASTRRKLVQGQSSIQALVNQLNDEGFWSRIQLDAANRLTAIFFAHPDLVAYLQQNPDILILDCTYKTNKYGLPLLDMIGVDCCQRSFCIAFAFLSSEVEEQYIWALTQLKSLYQDALPSVILTDRCVAAMNAVDKSFTMSRSLLCLWHANKAVVRHCQPSFGVKRGQVIQTEETLWKEFYAGWHAIVASNTELVYKQRVADFQLKYTQHQNCLEPLRYIKDEWLDVYKEKIVKAWVDQHLHFGNVATSRVEGIHALIKSHIKKSTIDLFEAWRLIKQAVVNQVSELKHIRACQCSRMPLDLSSKVYEAVHGLVSYQALRKVNEQLELLSKPSLASCRGLFTSSLGIPCAHTLKRLLETQETLVLNHFHPHWHLKRSQQPSPAAILQPFQSAERIEKASGKVASSTRRKPSGFELVEGRKRAPMTCSRCHQIGHSRKSLCCPLKHSDLVARLPQLPQESTVDAEGSLDSLQSLNHADNSPGSSLPKDSQGDQLREAPNLEQEPVERDYEALEDEMQAYYSDYLSKHGHLPLQDFGGSHMLSQIGHPGCPKLCGHPGARVLAATLNTQLSHPFVPVIVTRQVINFGLKKLFRHLYVIDPDLATLAARREGPMNNSSKGWTLNLTAFLSALPRMLNGGERNSTKYPGICSEYSLQSRKGQPTRFGQNPKTPGPPQSGLQSQPAR</sequence>
<dbReference type="InterPro" id="IPR052579">
    <property type="entry name" value="Zinc_finger_SWIM"/>
</dbReference>
<gene>
    <name evidence="3" type="ORF">PMAA_090840</name>
</gene>
<dbReference type="HOGENOM" id="CLU_329573_0_0_1"/>
<dbReference type="AlphaFoldDB" id="B6QJE0"/>
<feature type="compositionally biased region" description="Polar residues" evidence="1">
    <location>
        <begin position="660"/>
        <end position="675"/>
    </location>
</feature>
<feature type="compositionally biased region" description="Polar residues" evidence="1">
    <location>
        <begin position="843"/>
        <end position="856"/>
    </location>
</feature>
<dbReference type="Proteomes" id="UP000001294">
    <property type="component" value="Unassembled WGS sequence"/>
</dbReference>
<feature type="region of interest" description="Disordered" evidence="1">
    <location>
        <begin position="843"/>
        <end position="871"/>
    </location>
</feature>
<evidence type="ECO:0000313" key="3">
    <source>
        <dbReference type="EMBL" id="EEA22455.1"/>
    </source>
</evidence>
<dbReference type="PANTHER" id="PTHR31569:SF4">
    <property type="entry name" value="SWIM-TYPE DOMAIN-CONTAINING PROTEIN"/>
    <property type="match status" value="1"/>
</dbReference>
<dbReference type="Pfam" id="PF10551">
    <property type="entry name" value="MULE"/>
    <property type="match status" value="1"/>
</dbReference>
<feature type="compositionally biased region" description="Low complexity" evidence="1">
    <location>
        <begin position="862"/>
        <end position="871"/>
    </location>
</feature>
<dbReference type="STRING" id="441960.B6QJE0"/>
<accession>B6QJE0</accession>
<feature type="domain" description="MULE transposase" evidence="2">
    <location>
        <begin position="249"/>
        <end position="341"/>
    </location>
</feature>
<evidence type="ECO:0000313" key="4">
    <source>
        <dbReference type="Proteomes" id="UP000001294"/>
    </source>
</evidence>
<dbReference type="VEuPathDB" id="FungiDB:PMAA_090840"/>
<dbReference type="InterPro" id="IPR018289">
    <property type="entry name" value="MULE_transposase_dom"/>
</dbReference>
<evidence type="ECO:0000256" key="1">
    <source>
        <dbReference type="SAM" id="MobiDB-lite"/>
    </source>
</evidence>
<reference evidence="4" key="1">
    <citation type="journal article" date="2015" name="Genome Announc.">
        <title>Genome sequence of the AIDS-associated pathogen Penicillium marneffei (ATCC18224) and its near taxonomic relative Talaromyces stipitatus (ATCC10500).</title>
        <authorList>
            <person name="Nierman W.C."/>
            <person name="Fedorova-Abrams N.D."/>
            <person name="Andrianopoulos A."/>
        </authorList>
    </citation>
    <scope>NUCLEOTIDE SEQUENCE [LARGE SCALE GENOMIC DNA]</scope>
    <source>
        <strain evidence="4">ATCC 18224 / CBS 334.59 / QM 7333</strain>
    </source>
</reference>
<protein>
    <recommendedName>
        <fullName evidence="2">MULE transposase domain-containing protein</fullName>
    </recommendedName>
</protein>
<name>B6QJE0_TALMQ</name>
<organism evidence="3 4">
    <name type="scientific">Talaromyces marneffei (strain ATCC 18224 / CBS 334.59 / QM 7333)</name>
    <name type="common">Penicillium marneffei</name>
    <dbReference type="NCBI Taxonomy" id="441960"/>
    <lineage>
        <taxon>Eukaryota</taxon>
        <taxon>Fungi</taxon>
        <taxon>Dikarya</taxon>
        <taxon>Ascomycota</taxon>
        <taxon>Pezizomycotina</taxon>
        <taxon>Eurotiomycetes</taxon>
        <taxon>Eurotiomycetidae</taxon>
        <taxon>Eurotiales</taxon>
        <taxon>Trichocomaceae</taxon>
        <taxon>Talaromyces</taxon>
        <taxon>Talaromyces sect. Talaromyces</taxon>
    </lineage>
</organism>
<proteinExistence type="predicted"/>